<proteinExistence type="predicted"/>
<feature type="region of interest" description="Disordered" evidence="1">
    <location>
        <begin position="1"/>
        <end position="67"/>
    </location>
</feature>
<keyword evidence="3" id="KW-1185">Reference proteome</keyword>
<dbReference type="Proteomes" id="UP000192596">
    <property type="component" value="Unassembled WGS sequence"/>
</dbReference>
<sequence>MPSRTSSNASTSSTRSIKSTTSTSSVSTRSTQTTNTTASSSTVNPGAAPHVHQGPMPHANHVPVLHGNNTANNAWPFALPAEDPLAQVGSWNAPPDQHYLNEVAARSQQILQRPGNNRNGRQTVSWAHLVAVDPLAAELESLLLSGMCSSMKPR</sequence>
<accession>A0A1V8T6Q4</accession>
<protein>
    <submittedName>
        <fullName evidence="2">Uncharacterized protein</fullName>
    </submittedName>
</protein>
<evidence type="ECO:0000313" key="3">
    <source>
        <dbReference type="Proteomes" id="UP000192596"/>
    </source>
</evidence>
<evidence type="ECO:0000256" key="1">
    <source>
        <dbReference type="SAM" id="MobiDB-lite"/>
    </source>
</evidence>
<dbReference type="EMBL" id="NAJO01000015">
    <property type="protein sequence ID" value="OQO06918.1"/>
    <property type="molecule type" value="Genomic_DNA"/>
</dbReference>
<name>A0A1V8T6Q4_9PEZI</name>
<feature type="compositionally biased region" description="Low complexity" evidence="1">
    <location>
        <begin position="1"/>
        <end position="42"/>
    </location>
</feature>
<organism evidence="2 3">
    <name type="scientific">Cryoendolithus antarcticus</name>
    <dbReference type="NCBI Taxonomy" id="1507870"/>
    <lineage>
        <taxon>Eukaryota</taxon>
        <taxon>Fungi</taxon>
        <taxon>Dikarya</taxon>
        <taxon>Ascomycota</taxon>
        <taxon>Pezizomycotina</taxon>
        <taxon>Dothideomycetes</taxon>
        <taxon>Dothideomycetidae</taxon>
        <taxon>Cladosporiales</taxon>
        <taxon>Cladosporiaceae</taxon>
        <taxon>Cryoendolithus</taxon>
    </lineage>
</organism>
<evidence type="ECO:0000313" key="2">
    <source>
        <dbReference type="EMBL" id="OQO06918.1"/>
    </source>
</evidence>
<dbReference type="InParanoid" id="A0A1V8T6Q4"/>
<reference evidence="3" key="1">
    <citation type="submission" date="2017-03" db="EMBL/GenBank/DDBJ databases">
        <title>Genomes of endolithic fungi from Antarctica.</title>
        <authorList>
            <person name="Coleine C."/>
            <person name="Masonjones S."/>
            <person name="Stajich J.E."/>
        </authorList>
    </citation>
    <scope>NUCLEOTIDE SEQUENCE [LARGE SCALE GENOMIC DNA]</scope>
    <source>
        <strain evidence="3">CCFEE 5527</strain>
    </source>
</reference>
<dbReference type="AlphaFoldDB" id="A0A1V8T6Q4"/>
<comment type="caution">
    <text evidence="2">The sequence shown here is derived from an EMBL/GenBank/DDBJ whole genome shotgun (WGS) entry which is preliminary data.</text>
</comment>
<gene>
    <name evidence="2" type="ORF">B0A48_07484</name>
</gene>